<dbReference type="Gene3D" id="3.40.50.150">
    <property type="entry name" value="Vaccinia Virus protein VP39"/>
    <property type="match status" value="1"/>
</dbReference>
<dbReference type="GO" id="GO:0032259">
    <property type="term" value="P:methylation"/>
    <property type="evidence" value="ECO:0007669"/>
    <property type="project" value="UniProtKB-KW"/>
</dbReference>
<reference evidence="1 2" key="1">
    <citation type="submission" date="2024-02" db="EMBL/GenBank/DDBJ databases">
        <title>A Gaetbulibacter species isolated from tidal flats and genomic insights of their niches.</title>
        <authorList>
            <person name="Ye Y."/>
        </authorList>
    </citation>
    <scope>NUCLEOTIDE SEQUENCE [LARGE SCALE GENOMIC DNA]</scope>
    <source>
        <strain evidence="1 2">KEM-8</strain>
    </source>
</reference>
<proteinExistence type="predicted"/>
<comment type="caution">
    <text evidence="1">The sequence shown here is derived from an EMBL/GenBank/DDBJ whole genome shotgun (WGS) entry which is preliminary data.</text>
</comment>
<name>A0ABW7MRT8_9FLAO</name>
<dbReference type="SUPFAM" id="SSF53335">
    <property type="entry name" value="S-adenosyl-L-methionine-dependent methyltransferases"/>
    <property type="match status" value="1"/>
</dbReference>
<protein>
    <submittedName>
        <fullName evidence="1">Class I SAM-dependent methyltransferase</fullName>
        <ecNumber evidence="1">2.1.1.-</ecNumber>
    </submittedName>
</protein>
<dbReference type="GO" id="GO:0008168">
    <property type="term" value="F:methyltransferase activity"/>
    <property type="evidence" value="ECO:0007669"/>
    <property type="project" value="UniProtKB-KW"/>
</dbReference>
<organism evidence="1 2">
    <name type="scientific">Gaetbulibacter aquiaggeris</name>
    <dbReference type="NCBI Taxonomy" id="1735373"/>
    <lineage>
        <taxon>Bacteria</taxon>
        <taxon>Pseudomonadati</taxon>
        <taxon>Bacteroidota</taxon>
        <taxon>Flavobacteriia</taxon>
        <taxon>Flavobacteriales</taxon>
        <taxon>Flavobacteriaceae</taxon>
        <taxon>Gaetbulibacter</taxon>
    </lineage>
</organism>
<dbReference type="RefSeq" id="WP_395438766.1">
    <property type="nucleotide sequence ID" value="NZ_JBAWKC010000004.1"/>
</dbReference>
<dbReference type="EMBL" id="JBAWKC010000004">
    <property type="protein sequence ID" value="MFH6769537.1"/>
    <property type="molecule type" value="Genomic_DNA"/>
</dbReference>
<sequence length="209" mass="23851">MSEYKDYNWNDDDFTNAHGVFMTPIIKMLPTDGSPILDVGCGNGAFANYLISKGYNVFGTDASISGIEIANKKNPQHFFVQDLAKDELPIQLQHIQFKTIISTEVIEHLYDPRKYIAFCKSILEKSSGGNLIISTPYHGFLKNLALSVFDAWDRHLTVLWDGGHIKFWSFNTLSKLLKEYNFEILAFKGCGRFPYLWHSMVINSKIKVE</sequence>
<dbReference type="PANTHER" id="PTHR43861:SF6">
    <property type="entry name" value="METHYLTRANSFERASE TYPE 11"/>
    <property type="match status" value="1"/>
</dbReference>
<keyword evidence="1" id="KW-0489">Methyltransferase</keyword>
<keyword evidence="2" id="KW-1185">Reference proteome</keyword>
<keyword evidence="1" id="KW-0808">Transferase</keyword>
<dbReference type="EC" id="2.1.1.-" evidence="1"/>
<evidence type="ECO:0000313" key="1">
    <source>
        <dbReference type="EMBL" id="MFH6769537.1"/>
    </source>
</evidence>
<dbReference type="Proteomes" id="UP001610104">
    <property type="component" value="Unassembled WGS sequence"/>
</dbReference>
<dbReference type="PANTHER" id="PTHR43861">
    <property type="entry name" value="TRANS-ACONITATE 2-METHYLTRANSFERASE-RELATED"/>
    <property type="match status" value="1"/>
</dbReference>
<dbReference type="Pfam" id="PF13489">
    <property type="entry name" value="Methyltransf_23"/>
    <property type="match status" value="1"/>
</dbReference>
<gene>
    <name evidence="1" type="ORF">V8G56_12370</name>
</gene>
<dbReference type="InterPro" id="IPR029063">
    <property type="entry name" value="SAM-dependent_MTases_sf"/>
</dbReference>
<evidence type="ECO:0000313" key="2">
    <source>
        <dbReference type="Proteomes" id="UP001610104"/>
    </source>
</evidence>
<dbReference type="CDD" id="cd02440">
    <property type="entry name" value="AdoMet_MTases"/>
    <property type="match status" value="1"/>
</dbReference>
<accession>A0ABW7MRT8</accession>